<dbReference type="RefSeq" id="WP_051512655.1">
    <property type="nucleotide sequence ID" value="NZ_AVFL01000015.1"/>
</dbReference>
<accession>W9GYM6</accession>
<dbReference type="AlphaFoldDB" id="W9GYM6"/>
<dbReference type="Proteomes" id="UP000019486">
    <property type="component" value="Unassembled WGS sequence"/>
</dbReference>
<dbReference type="Gene3D" id="1.20.120.520">
    <property type="entry name" value="nmb1532 protein domain like"/>
    <property type="match status" value="1"/>
</dbReference>
<dbReference type="OrthoDB" id="5635488at2"/>
<sequence length="199" mass="21944">MIDQVQAPRHDMYRMIHKALRAYMADTLMAAGTMDTDDDAATAAALGRIRDLLVFCAGHLDHENVHVHPAMEAREPGSSRHASDDHAHHDAEFSALEADIVAVETSRGDVRAVAAHALYHRLAVFVGENYVHMNIEETHNNAVLWRCYSDAELQAIEHGIIVSETPENMDLTVRWMLAAANPSERAALERAMAGMARAA</sequence>
<evidence type="ECO:0000313" key="2">
    <source>
        <dbReference type="Proteomes" id="UP000019486"/>
    </source>
</evidence>
<proteinExistence type="predicted"/>
<protein>
    <recommendedName>
        <fullName evidence="3">Hemerythrin-like domain-containing protein</fullName>
    </recommendedName>
</protein>
<comment type="caution">
    <text evidence="1">The sequence shown here is derived from an EMBL/GenBank/DDBJ whole genome shotgun (WGS) entry which is preliminary data.</text>
</comment>
<keyword evidence="2" id="KW-1185">Reference proteome</keyword>
<dbReference type="STRING" id="1385369.N825_10625"/>
<evidence type="ECO:0000313" key="1">
    <source>
        <dbReference type="EMBL" id="EWY38924.1"/>
    </source>
</evidence>
<name>W9GYM6_9PROT</name>
<dbReference type="EMBL" id="AVFL01000015">
    <property type="protein sequence ID" value="EWY38924.1"/>
    <property type="molecule type" value="Genomic_DNA"/>
</dbReference>
<organism evidence="1 2">
    <name type="scientific">Skermanella stibiiresistens SB22</name>
    <dbReference type="NCBI Taxonomy" id="1385369"/>
    <lineage>
        <taxon>Bacteria</taxon>
        <taxon>Pseudomonadati</taxon>
        <taxon>Pseudomonadota</taxon>
        <taxon>Alphaproteobacteria</taxon>
        <taxon>Rhodospirillales</taxon>
        <taxon>Azospirillaceae</taxon>
        <taxon>Skermanella</taxon>
    </lineage>
</organism>
<gene>
    <name evidence="1" type="ORF">N825_10625</name>
</gene>
<evidence type="ECO:0008006" key="3">
    <source>
        <dbReference type="Google" id="ProtNLM"/>
    </source>
</evidence>
<reference evidence="1 2" key="1">
    <citation type="submission" date="2013-08" db="EMBL/GenBank/DDBJ databases">
        <title>The genome sequence of Skermanella stibiiresistens.</title>
        <authorList>
            <person name="Zhu W."/>
            <person name="Wang G."/>
        </authorList>
    </citation>
    <scope>NUCLEOTIDE SEQUENCE [LARGE SCALE GENOMIC DNA]</scope>
    <source>
        <strain evidence="1 2">SB22</strain>
    </source>
</reference>